<dbReference type="EC" id="3.2.1.52" evidence="3"/>
<evidence type="ECO:0000256" key="1">
    <source>
        <dbReference type="ARBA" id="ARBA00001231"/>
    </source>
</evidence>
<dbReference type="InterPro" id="IPR025705">
    <property type="entry name" value="Beta_hexosaminidase_sua/sub"/>
</dbReference>
<comment type="similarity">
    <text evidence="2">Belongs to the glycosyl hydrolase 20 family.</text>
</comment>
<sequence length="361" mass="41571">MVDTARNYFPLRLLKKVVDGMAATKLNVVHLHVTDAVSFPIILPNNRIFAEYGAYSEEMVYTPDDILDLIEYSRVRGIRVVLEIDAPSHANEGWNQVAEDLVICGKDDVYNGHLNPENNKTLGILKSIYKDLLQLGTDNEIFHIGGDEVNLTCWSETLFKGKKLDLHEYWANFTNKIFHTVKSANNNKLPKHIVIWSSPLTNSYLNSLKYKSNVVVQYWYGSVEPILTSGHKVIFSTVGRWYLDCGFGPWKPSMTNGVCDPYTPWQTFYKYRPWQEYSDYAGQFLGGEACLWSEQVEVDSLETRIWPRAAAFAERLWSDLDGFDNYDVYTRLDVHRNRLNQRGIKTAAMWPRWCSQNPGKC</sequence>
<evidence type="ECO:0000256" key="3">
    <source>
        <dbReference type="ARBA" id="ARBA00012663"/>
    </source>
</evidence>
<evidence type="ECO:0000256" key="2">
    <source>
        <dbReference type="ARBA" id="ARBA00006285"/>
    </source>
</evidence>
<dbReference type="EMBL" id="JAPWTJ010000084">
    <property type="protein sequence ID" value="KAJ8983255.1"/>
    <property type="molecule type" value="Genomic_DNA"/>
</dbReference>
<keyword evidence="7" id="KW-1185">Reference proteome</keyword>
<evidence type="ECO:0000259" key="5">
    <source>
        <dbReference type="Pfam" id="PF00728"/>
    </source>
</evidence>
<dbReference type="Pfam" id="PF00728">
    <property type="entry name" value="Glyco_hydro_20"/>
    <property type="match status" value="1"/>
</dbReference>
<dbReference type="PANTHER" id="PTHR22600:SF3">
    <property type="entry name" value="BETA-HEXOSAMINIDASE FDL-RELATED"/>
    <property type="match status" value="1"/>
</dbReference>
<gene>
    <name evidence="6" type="ORF">NQ317_015604</name>
</gene>
<proteinExistence type="inferred from homology"/>
<evidence type="ECO:0000256" key="4">
    <source>
        <dbReference type="ARBA" id="ARBA00022801"/>
    </source>
</evidence>
<comment type="catalytic activity">
    <reaction evidence="1">
        <text>Hydrolysis of terminal non-reducing N-acetyl-D-hexosamine residues in N-acetyl-beta-D-hexosaminides.</text>
        <dbReference type="EC" id="3.2.1.52"/>
    </reaction>
</comment>
<reference evidence="6" key="1">
    <citation type="journal article" date="2023" name="Insect Mol. Biol.">
        <title>Genome sequencing provides insights into the evolution of gene families encoding plant cell wall-degrading enzymes in longhorned beetles.</title>
        <authorList>
            <person name="Shin N.R."/>
            <person name="Okamura Y."/>
            <person name="Kirsch R."/>
            <person name="Pauchet Y."/>
        </authorList>
    </citation>
    <scope>NUCLEOTIDE SEQUENCE</scope>
    <source>
        <strain evidence="6">MMC_N1</strain>
    </source>
</reference>
<protein>
    <recommendedName>
        <fullName evidence="3">beta-N-acetylhexosaminidase</fullName>
        <ecNumber evidence="3">3.2.1.52</ecNumber>
    </recommendedName>
</protein>
<name>A0ABQ9K169_9CUCU</name>
<organism evidence="6 7">
    <name type="scientific">Molorchus minor</name>
    <dbReference type="NCBI Taxonomy" id="1323400"/>
    <lineage>
        <taxon>Eukaryota</taxon>
        <taxon>Metazoa</taxon>
        <taxon>Ecdysozoa</taxon>
        <taxon>Arthropoda</taxon>
        <taxon>Hexapoda</taxon>
        <taxon>Insecta</taxon>
        <taxon>Pterygota</taxon>
        <taxon>Neoptera</taxon>
        <taxon>Endopterygota</taxon>
        <taxon>Coleoptera</taxon>
        <taxon>Polyphaga</taxon>
        <taxon>Cucujiformia</taxon>
        <taxon>Chrysomeloidea</taxon>
        <taxon>Cerambycidae</taxon>
        <taxon>Lamiinae</taxon>
        <taxon>Monochamini</taxon>
        <taxon>Molorchus</taxon>
    </lineage>
</organism>
<dbReference type="InterPro" id="IPR017853">
    <property type="entry name" value="GH"/>
</dbReference>
<comment type="caution">
    <text evidence="6">The sequence shown here is derived from an EMBL/GenBank/DDBJ whole genome shotgun (WGS) entry which is preliminary data.</text>
</comment>
<evidence type="ECO:0000313" key="6">
    <source>
        <dbReference type="EMBL" id="KAJ8983255.1"/>
    </source>
</evidence>
<dbReference type="InterPro" id="IPR015883">
    <property type="entry name" value="Glyco_hydro_20_cat"/>
</dbReference>
<evidence type="ECO:0000313" key="7">
    <source>
        <dbReference type="Proteomes" id="UP001162164"/>
    </source>
</evidence>
<dbReference type="SUPFAM" id="SSF51445">
    <property type="entry name" value="(Trans)glycosidases"/>
    <property type="match status" value="1"/>
</dbReference>
<dbReference type="Gene3D" id="3.20.20.80">
    <property type="entry name" value="Glycosidases"/>
    <property type="match status" value="1"/>
</dbReference>
<keyword evidence="4" id="KW-0378">Hydrolase</keyword>
<dbReference type="PRINTS" id="PR00738">
    <property type="entry name" value="GLHYDRLASE20"/>
</dbReference>
<dbReference type="PANTHER" id="PTHR22600">
    <property type="entry name" value="BETA-HEXOSAMINIDASE"/>
    <property type="match status" value="1"/>
</dbReference>
<feature type="domain" description="Glycoside hydrolase family 20 catalytic" evidence="5">
    <location>
        <begin position="1"/>
        <end position="319"/>
    </location>
</feature>
<dbReference type="Proteomes" id="UP001162164">
    <property type="component" value="Unassembled WGS sequence"/>
</dbReference>
<accession>A0ABQ9K169</accession>